<sequence length="1265" mass="142346">MRPKTSHFHFKTYGDQILGSVSSSYCLMSTSTMKSDNTSDFSIGRAAGMYSEGSKFNPWSGHCPILSPFSCRLRPATEELGIEGDGDNFGIECPEVLSTDIPGSTFETLQTDVHPSTPTYPWPSQEVFATDLLFSLPRLQFSHAQKKAVLSWAKELSAHNVPTLHALKKCQERICKLVGNPTKKKTTNTSHVFYQNSVARAIANDYSNLITRCSMQDYPEEGDGSMSQVHHGTKMLHDLPFSLVAPFILINGKIYFVDELLQQSNGAYFIPKKIFQSPDQLGIVETLAIGHSVVPSEAGFIVDPECIIAPTLTFNHPVRTVPLIIFMDNVSSNVSKQWNKHHVVYLSNTLMPRKMLEKEFSVWFVSSSPHAAPMELMKGVTDSIREAADLGVITWDCKYEQEVMLLPYILFVAGDNPMHAEKCSHSGLKSNFFCRMCKVGGTQAQKKTNEGYQNIFKCGPPQNPEETQEQIHRQVDCSLESGGNNKVKTAVTNSGIRNSTSASIVQQLLALGKQLRMPAVDIHQDTPTEILHTVLLGVVKYFWGQTVWLLKKSHLLTKFQTRLKFINKDGLNTVQLGAEYIFSQDVLDAWSVIGDLVVLLWHTKIDNTKEYLAQLSRTIEDFLNITAKCAPSILITKPKIHFLLHLPAFICRFGPALLFSTERNRKAPSRDSCQLFASQDTIKHITTGCTIHDHIANHPEQHHLFGLHLNPKKVAGTARFFSTTQCRLQKYISWKSTHSAQVYIKCHRTAPVNQPRMMKASAFITQNGDEAKLGSYVVISSASNKNHPRIGQVIEILVTEEKPRVATHIVITYLEFLPALHPKLLIPCLQIMDVQDVFTPKNFLCTVNVLHDCCSANCIPPQLHIKTPRVCNVKEVQLNAAKLIREKKALQGLAFTETNLIFFDTVKYYLSACLTRPQSYLFEESNQTSIKCLKGLGVELGSIVKMMLDIKGHLLSMDTNCQASDRDKALERLESADFRKLLNNPYVTDLGDRVFEFLEKNPNVFKINPEFLQDPKIRSKLSSLIKDLLTAARGNIKPKLWMSIQKKQDISILTKSLIPPRVMEITLAHWARITFMCALLVEFRRIVASQGSSQDTAAAEQQEAGGHNSTTDQSEHRPMTPNSEQDAEETCTPHVWKDEQFWVYVDQLLEELREFAKKGTASTEEWEDNMKDFFTESLQVDMATYAEPGRLVPTVDSYQSLGWNTSRAADTSQTLNCPVRKTINKAFPRTTEASKTQLSYLQDVNMSSWILPDKNKPISCDYQHP</sequence>
<accession>F8PHI7</accession>
<reference evidence="3" key="1">
    <citation type="journal article" date="2011" name="Science">
        <title>The plant cell wall-decomposing machinery underlies the functional diversity of forest fungi.</title>
        <authorList>
            <person name="Eastwood D.C."/>
            <person name="Floudas D."/>
            <person name="Binder M."/>
            <person name="Majcherczyk A."/>
            <person name="Schneider P."/>
            <person name="Aerts A."/>
            <person name="Asiegbu F.O."/>
            <person name="Baker S.E."/>
            <person name="Barry K."/>
            <person name="Bendiksby M."/>
            <person name="Blumentritt M."/>
            <person name="Coutinho P.M."/>
            <person name="Cullen D."/>
            <person name="de Vries R.P."/>
            <person name="Gathman A."/>
            <person name="Goodell B."/>
            <person name="Henrissat B."/>
            <person name="Ihrmark K."/>
            <person name="Kauserud H."/>
            <person name="Kohler A."/>
            <person name="LaButti K."/>
            <person name="Lapidus A."/>
            <person name="Lavin J.L."/>
            <person name="Lee Y.-H."/>
            <person name="Lindquist E."/>
            <person name="Lilly W."/>
            <person name="Lucas S."/>
            <person name="Morin E."/>
            <person name="Murat C."/>
            <person name="Oguiza J.A."/>
            <person name="Park J."/>
            <person name="Pisabarro A.G."/>
            <person name="Riley R."/>
            <person name="Rosling A."/>
            <person name="Salamov A."/>
            <person name="Schmidt O."/>
            <person name="Schmutz J."/>
            <person name="Skrede I."/>
            <person name="Stenlid J."/>
            <person name="Wiebenga A."/>
            <person name="Xie X."/>
            <person name="Kuees U."/>
            <person name="Hibbett D.S."/>
            <person name="Hoffmeister D."/>
            <person name="Hoegberg N."/>
            <person name="Martin F."/>
            <person name="Grigoriev I.V."/>
            <person name="Watkinson S.C."/>
        </authorList>
    </citation>
    <scope>NUCLEOTIDE SEQUENCE [LARGE SCALE GENOMIC DNA]</scope>
    <source>
        <strain evidence="3">strain S7.3</strain>
    </source>
</reference>
<dbReference type="OrthoDB" id="2641988at2759"/>
<keyword evidence="3" id="KW-1185">Reference proteome</keyword>
<dbReference type="Proteomes" id="UP000008063">
    <property type="component" value="Unassembled WGS sequence"/>
</dbReference>
<organism evidence="3">
    <name type="scientific">Serpula lacrymans var. lacrymans (strain S7.3)</name>
    <name type="common">Dry rot fungus</name>
    <dbReference type="NCBI Taxonomy" id="936435"/>
    <lineage>
        <taxon>Eukaryota</taxon>
        <taxon>Fungi</taxon>
        <taxon>Dikarya</taxon>
        <taxon>Basidiomycota</taxon>
        <taxon>Agaricomycotina</taxon>
        <taxon>Agaricomycetes</taxon>
        <taxon>Agaricomycetidae</taxon>
        <taxon>Boletales</taxon>
        <taxon>Coniophorineae</taxon>
        <taxon>Serpulaceae</taxon>
        <taxon>Serpula</taxon>
    </lineage>
</organism>
<dbReference type="AlphaFoldDB" id="F8PHI7"/>
<dbReference type="InParanoid" id="F8PHI7"/>
<protein>
    <submittedName>
        <fullName evidence="2">Uncharacterized protein</fullName>
    </submittedName>
</protein>
<dbReference type="STRING" id="936435.F8PHI7"/>
<name>F8PHI7_SERL3</name>
<proteinExistence type="predicted"/>
<evidence type="ECO:0000256" key="1">
    <source>
        <dbReference type="SAM" id="MobiDB-lite"/>
    </source>
</evidence>
<dbReference type="PANTHER" id="PTHR31912">
    <property type="entry name" value="IP13529P"/>
    <property type="match status" value="1"/>
</dbReference>
<dbReference type="EMBL" id="GL945474">
    <property type="protein sequence ID" value="EGO04519.1"/>
    <property type="molecule type" value="Genomic_DNA"/>
</dbReference>
<dbReference type="HOGENOM" id="CLU_264446_0_0_1"/>
<gene>
    <name evidence="2" type="ORF">SERLA73DRAFT_157681</name>
</gene>
<feature type="region of interest" description="Disordered" evidence="1">
    <location>
        <begin position="1094"/>
        <end position="1131"/>
    </location>
</feature>
<evidence type="ECO:0000313" key="2">
    <source>
        <dbReference type="EMBL" id="EGO04519.1"/>
    </source>
</evidence>
<dbReference type="PANTHER" id="PTHR31912:SF34">
    <property type="entry name" value="NOTOCHORD-RELATED PROTEIN"/>
    <property type="match status" value="1"/>
</dbReference>
<evidence type="ECO:0000313" key="3">
    <source>
        <dbReference type="Proteomes" id="UP000008063"/>
    </source>
</evidence>